<dbReference type="OrthoDB" id="10457422at2759"/>
<evidence type="ECO:0008006" key="4">
    <source>
        <dbReference type="Google" id="ProtNLM"/>
    </source>
</evidence>
<evidence type="ECO:0000313" key="2">
    <source>
        <dbReference type="EMBL" id="ORY87292.1"/>
    </source>
</evidence>
<feature type="region of interest" description="Disordered" evidence="1">
    <location>
        <begin position="122"/>
        <end position="183"/>
    </location>
</feature>
<sequence length="199" mass="23432">MTLSKNESLTKNNIIRFSVDNSKLWFEFLIKDNNEYKKWQETFENILNKNIDDYFGKENKSKNKVPNYPPLTTFNKIHNRKFTVTSNISTISTTSNYSRYTKSSSLDEIDLRRFQSNNEISNYYESTGDDQNKSQSKEKQEYYLSNSREQSTQSNFSNYSTHSNLSTNGKTSKLSLENQKSDDKNIKEFNEHIIQINDK</sequence>
<protein>
    <recommendedName>
        <fullName evidence="4">PH domain-containing protein</fullName>
    </recommendedName>
</protein>
<dbReference type="Proteomes" id="UP000193920">
    <property type="component" value="Unassembled WGS sequence"/>
</dbReference>
<dbReference type="AlphaFoldDB" id="A0A1Y2FTG8"/>
<reference evidence="2 3" key="1">
    <citation type="submission" date="2016-08" db="EMBL/GenBank/DDBJ databases">
        <title>A Parts List for Fungal Cellulosomes Revealed by Comparative Genomics.</title>
        <authorList>
            <consortium name="DOE Joint Genome Institute"/>
            <person name="Haitjema C.H."/>
            <person name="Gilmore S.P."/>
            <person name="Henske J.K."/>
            <person name="Solomon K.V."/>
            <person name="De Groot R."/>
            <person name="Kuo A."/>
            <person name="Mondo S.J."/>
            <person name="Salamov A.A."/>
            <person name="Labutti K."/>
            <person name="Zhao Z."/>
            <person name="Chiniquy J."/>
            <person name="Barry K."/>
            <person name="Brewer H.M."/>
            <person name="Purvine S.O."/>
            <person name="Wright A.T."/>
            <person name="Boxma B."/>
            <person name="Van Alen T."/>
            <person name="Hackstein J.H."/>
            <person name="Baker S.E."/>
            <person name="Grigoriev I.V."/>
            <person name="O'Malley M.A."/>
        </authorList>
    </citation>
    <scope>NUCLEOTIDE SEQUENCE [LARGE SCALE GENOMIC DNA]</scope>
    <source>
        <strain evidence="2 3">G1</strain>
    </source>
</reference>
<keyword evidence="3" id="KW-1185">Reference proteome</keyword>
<gene>
    <name evidence="2" type="ORF">LY90DRAFT_663011</name>
</gene>
<comment type="caution">
    <text evidence="2">The sequence shown here is derived from an EMBL/GenBank/DDBJ whole genome shotgun (WGS) entry which is preliminary data.</text>
</comment>
<accession>A0A1Y2FTG8</accession>
<evidence type="ECO:0000313" key="3">
    <source>
        <dbReference type="Proteomes" id="UP000193920"/>
    </source>
</evidence>
<feature type="compositionally biased region" description="Basic and acidic residues" evidence="1">
    <location>
        <begin position="130"/>
        <end position="141"/>
    </location>
</feature>
<name>A0A1Y2FTG8_9FUNG</name>
<proteinExistence type="predicted"/>
<feature type="compositionally biased region" description="Polar residues" evidence="1">
    <location>
        <begin position="143"/>
        <end position="178"/>
    </location>
</feature>
<evidence type="ECO:0000256" key="1">
    <source>
        <dbReference type="SAM" id="MobiDB-lite"/>
    </source>
</evidence>
<organism evidence="2 3">
    <name type="scientific">Neocallimastix californiae</name>
    <dbReference type="NCBI Taxonomy" id="1754190"/>
    <lineage>
        <taxon>Eukaryota</taxon>
        <taxon>Fungi</taxon>
        <taxon>Fungi incertae sedis</taxon>
        <taxon>Chytridiomycota</taxon>
        <taxon>Chytridiomycota incertae sedis</taxon>
        <taxon>Neocallimastigomycetes</taxon>
        <taxon>Neocallimastigales</taxon>
        <taxon>Neocallimastigaceae</taxon>
        <taxon>Neocallimastix</taxon>
    </lineage>
</organism>
<dbReference type="EMBL" id="MCOG01000001">
    <property type="protein sequence ID" value="ORY87292.1"/>
    <property type="molecule type" value="Genomic_DNA"/>
</dbReference>